<name>A0ABT3HSX6_9FLAO</name>
<organism evidence="1 2">
    <name type="scientific">Chryseobacterium kimseyorum</name>
    <dbReference type="NCBI Taxonomy" id="2984028"/>
    <lineage>
        <taxon>Bacteria</taxon>
        <taxon>Pseudomonadati</taxon>
        <taxon>Bacteroidota</taxon>
        <taxon>Flavobacteriia</taxon>
        <taxon>Flavobacteriales</taxon>
        <taxon>Weeksellaceae</taxon>
        <taxon>Chryseobacterium group</taxon>
        <taxon>Chryseobacterium</taxon>
    </lineage>
</organism>
<evidence type="ECO:0000313" key="2">
    <source>
        <dbReference type="Proteomes" id="UP001163731"/>
    </source>
</evidence>
<sequence length="86" mass="10107">MNYNEALSRTITLNKYAAEFNLGKIKYIVVPFMEEEMKLFLDDYSKKEHSQSEPDCRAYSSDGNFVVYRMDIDSPVLKDSAKYQEF</sequence>
<keyword evidence="2" id="KW-1185">Reference proteome</keyword>
<proteinExistence type="predicted"/>
<gene>
    <name evidence="1" type="ORF">OMO38_00025</name>
</gene>
<evidence type="ECO:0000313" key="1">
    <source>
        <dbReference type="EMBL" id="MCW3166900.1"/>
    </source>
</evidence>
<reference evidence="1" key="1">
    <citation type="submission" date="2022-10" db="EMBL/GenBank/DDBJ databases">
        <title>Chryseobacterium babae sp. nov. isolated from the gut of the beetle Oryctes rhinoceros, and Chryseobacterium kimseyorum sp. nov., isolated from a stick insect rearing cage.</title>
        <authorList>
            <person name="Shelomi M."/>
            <person name="Han C.-J."/>
            <person name="Chen W.-M."/>
            <person name="Chen H.-K."/>
            <person name="Liaw S.-J."/>
            <person name="Muhle E."/>
            <person name="Clermont D."/>
        </authorList>
    </citation>
    <scope>NUCLEOTIDE SEQUENCE</scope>
    <source>
        <strain evidence="1">09-1422</strain>
    </source>
</reference>
<dbReference type="RefSeq" id="WP_264748198.1">
    <property type="nucleotide sequence ID" value="NZ_JAPDHW010000001.1"/>
</dbReference>
<dbReference type="EMBL" id="JAPDHW010000001">
    <property type="protein sequence ID" value="MCW3166900.1"/>
    <property type="molecule type" value="Genomic_DNA"/>
</dbReference>
<protein>
    <submittedName>
        <fullName evidence="1">Uncharacterized protein</fullName>
    </submittedName>
</protein>
<dbReference type="Proteomes" id="UP001163731">
    <property type="component" value="Unassembled WGS sequence"/>
</dbReference>
<comment type="caution">
    <text evidence="1">The sequence shown here is derived from an EMBL/GenBank/DDBJ whole genome shotgun (WGS) entry which is preliminary data.</text>
</comment>
<accession>A0ABT3HSX6</accession>